<gene>
    <name evidence="2" type="ORF">ABS767_00200</name>
</gene>
<dbReference type="RefSeq" id="WP_408076349.1">
    <property type="nucleotide sequence ID" value="NZ_JBELQC010000001.1"/>
</dbReference>
<proteinExistence type="predicted"/>
<name>A0ABW8YGK6_9SPHN</name>
<comment type="caution">
    <text evidence="2">The sequence shown here is derived from an EMBL/GenBank/DDBJ whole genome shotgun (WGS) entry which is preliminary data.</text>
</comment>
<accession>A0ABW8YGK6</accession>
<keyword evidence="3" id="KW-1185">Reference proteome</keyword>
<keyword evidence="1" id="KW-0472">Membrane</keyword>
<organism evidence="2 3">
    <name type="scientific">Sphingomonas plantiphila</name>
    <dbReference type="NCBI Taxonomy" id="3163295"/>
    <lineage>
        <taxon>Bacteria</taxon>
        <taxon>Pseudomonadati</taxon>
        <taxon>Pseudomonadota</taxon>
        <taxon>Alphaproteobacteria</taxon>
        <taxon>Sphingomonadales</taxon>
        <taxon>Sphingomonadaceae</taxon>
        <taxon>Sphingomonas</taxon>
    </lineage>
</organism>
<keyword evidence="1" id="KW-0812">Transmembrane</keyword>
<dbReference type="Proteomes" id="UP001629244">
    <property type="component" value="Unassembled WGS sequence"/>
</dbReference>
<dbReference type="PROSITE" id="PS51257">
    <property type="entry name" value="PROKAR_LIPOPROTEIN"/>
    <property type="match status" value="1"/>
</dbReference>
<dbReference type="EMBL" id="JBELQC010000001">
    <property type="protein sequence ID" value="MFL9839366.1"/>
    <property type="molecule type" value="Genomic_DNA"/>
</dbReference>
<evidence type="ECO:0000313" key="2">
    <source>
        <dbReference type="EMBL" id="MFL9839366.1"/>
    </source>
</evidence>
<keyword evidence="1" id="KW-1133">Transmembrane helix</keyword>
<feature type="transmembrane region" description="Helical" evidence="1">
    <location>
        <begin position="44"/>
        <end position="65"/>
    </location>
</feature>
<reference evidence="2 3" key="1">
    <citation type="submission" date="2024-06" db="EMBL/GenBank/DDBJ databases">
        <authorList>
            <person name="Kaempfer P."/>
            <person name="Viver T."/>
        </authorList>
    </citation>
    <scope>NUCLEOTIDE SEQUENCE [LARGE SCALE GENOMIC DNA]</scope>
    <source>
        <strain evidence="2 3">ST-64</strain>
    </source>
</reference>
<protein>
    <submittedName>
        <fullName evidence="2">Uncharacterized protein</fullName>
    </submittedName>
</protein>
<evidence type="ECO:0000256" key="1">
    <source>
        <dbReference type="SAM" id="Phobius"/>
    </source>
</evidence>
<evidence type="ECO:0000313" key="3">
    <source>
        <dbReference type="Proteomes" id="UP001629244"/>
    </source>
</evidence>
<sequence>MGRIVFLKQLTASVVLIASCWLLYEAIRLDQIFNLGELATESLIARGLCVLSGLLASSYLIGSVFRRGD</sequence>